<feature type="region of interest" description="Disordered" evidence="1">
    <location>
        <begin position="1"/>
        <end position="64"/>
    </location>
</feature>
<dbReference type="AlphaFoldDB" id="A0A6J4NCH6"/>
<feature type="compositionally biased region" description="Low complexity" evidence="1">
    <location>
        <begin position="47"/>
        <end position="64"/>
    </location>
</feature>
<evidence type="ECO:0000313" key="2">
    <source>
        <dbReference type="EMBL" id="CAA9384709.1"/>
    </source>
</evidence>
<name>A0A6J4NCH6_9ACTN</name>
<reference evidence="2" key="1">
    <citation type="submission" date="2020-02" db="EMBL/GenBank/DDBJ databases">
        <authorList>
            <person name="Meier V. D."/>
        </authorList>
    </citation>
    <scope>NUCLEOTIDE SEQUENCE</scope>
    <source>
        <strain evidence="2">AVDCRST_MAG60</strain>
    </source>
</reference>
<organism evidence="2">
    <name type="scientific">uncultured Nocardioides sp</name>
    <dbReference type="NCBI Taxonomy" id="198441"/>
    <lineage>
        <taxon>Bacteria</taxon>
        <taxon>Bacillati</taxon>
        <taxon>Actinomycetota</taxon>
        <taxon>Actinomycetes</taxon>
        <taxon>Propionibacteriales</taxon>
        <taxon>Nocardioidaceae</taxon>
        <taxon>Nocardioides</taxon>
        <taxon>environmental samples</taxon>
    </lineage>
</organism>
<sequence length="64" mass="6395">MTSTPLEPDSEPELVPAGDPGMDPIDPDHQPGPPIPEADPERGRSSAAGPGEARPGEAVPGTGS</sequence>
<dbReference type="EMBL" id="CADCUN010000119">
    <property type="protein sequence ID" value="CAA9384709.1"/>
    <property type="molecule type" value="Genomic_DNA"/>
</dbReference>
<gene>
    <name evidence="2" type="ORF">AVDCRST_MAG60-1143</name>
</gene>
<evidence type="ECO:0000256" key="1">
    <source>
        <dbReference type="SAM" id="MobiDB-lite"/>
    </source>
</evidence>
<proteinExistence type="predicted"/>
<accession>A0A6J4NCH6</accession>
<protein>
    <submittedName>
        <fullName evidence="2">Uncharacterized protein</fullName>
    </submittedName>
</protein>